<dbReference type="EMBL" id="CSAE01000224">
    <property type="protein sequence ID" value="COV86098.1"/>
    <property type="molecule type" value="Genomic_DNA"/>
</dbReference>
<accession>A0A0U0R9W3</accession>
<dbReference type="Proteomes" id="UP000038802">
    <property type="component" value="Unassembled WGS sequence"/>
</dbReference>
<gene>
    <name evidence="1" type="ORF">ERS007703_02188</name>
</gene>
<organism evidence="1 2">
    <name type="scientific">Mycobacterium tuberculosis</name>
    <dbReference type="NCBI Taxonomy" id="1773"/>
    <lineage>
        <taxon>Bacteria</taxon>
        <taxon>Bacillati</taxon>
        <taxon>Actinomycetota</taxon>
        <taxon>Actinomycetes</taxon>
        <taxon>Mycobacteriales</taxon>
        <taxon>Mycobacteriaceae</taxon>
        <taxon>Mycobacterium</taxon>
        <taxon>Mycobacterium tuberculosis complex</taxon>
    </lineage>
</organism>
<dbReference type="AlphaFoldDB" id="A0A0U0R9W3"/>
<evidence type="ECO:0000313" key="2">
    <source>
        <dbReference type="Proteomes" id="UP000038802"/>
    </source>
</evidence>
<name>A0A0U0R9W3_MYCTX</name>
<sequence>MASTPTNTRALFLATPVRMICAARCGLRWATRLSNVSASSAWSSPSAAVALRAIAVLTPPGCTVVTFTG</sequence>
<protein>
    <submittedName>
        <fullName evidence="1">Uncharacterized protein</fullName>
    </submittedName>
</protein>
<reference evidence="2" key="1">
    <citation type="submission" date="2015-03" db="EMBL/GenBank/DDBJ databases">
        <authorList>
            <consortium name="Pathogen Informatics"/>
        </authorList>
    </citation>
    <scope>NUCLEOTIDE SEQUENCE [LARGE SCALE GENOMIC DNA]</scope>
    <source>
        <strain evidence="2">K00500041</strain>
    </source>
</reference>
<evidence type="ECO:0000313" key="1">
    <source>
        <dbReference type="EMBL" id="COV86098.1"/>
    </source>
</evidence>
<proteinExistence type="predicted"/>